<dbReference type="InterPro" id="IPR001944">
    <property type="entry name" value="Glycoside_Hdrlase_35"/>
</dbReference>
<dbReference type="PANTHER" id="PTHR23421">
    <property type="entry name" value="BETA-GALACTOSIDASE RELATED"/>
    <property type="match status" value="1"/>
</dbReference>
<dbReference type="Gene3D" id="3.20.20.80">
    <property type="entry name" value="Glycosidases"/>
    <property type="match status" value="1"/>
</dbReference>
<keyword evidence="5" id="KW-1185">Reference proteome</keyword>
<dbReference type="EC" id="3.2.1.23" evidence="4"/>
<dbReference type="EMBL" id="JYIU01000043">
    <property type="protein sequence ID" value="KJL20301.1"/>
    <property type="molecule type" value="Genomic_DNA"/>
</dbReference>
<dbReference type="SUPFAM" id="SSF51445">
    <property type="entry name" value="(Trans)glycosidases"/>
    <property type="match status" value="1"/>
</dbReference>
<dbReference type="InterPro" id="IPR017853">
    <property type="entry name" value="GH"/>
</dbReference>
<comment type="similarity">
    <text evidence="1 2">Belongs to the glycosyl hydrolase 35 family.</text>
</comment>
<proteinExistence type="inferred from homology"/>
<dbReference type="Proteomes" id="UP000033572">
    <property type="component" value="Unassembled WGS sequence"/>
</dbReference>
<dbReference type="AlphaFoldDB" id="A0A0F0KM21"/>
<comment type="caution">
    <text evidence="4">The sequence shown here is derived from an EMBL/GenBank/DDBJ whole genome shotgun (WGS) entry which is preliminary data.</text>
</comment>
<protein>
    <submittedName>
        <fullName evidence="4">Beta-galactosidase</fullName>
        <ecNumber evidence="4">3.2.1.23</ecNumber>
    </submittedName>
</protein>
<evidence type="ECO:0000313" key="5">
    <source>
        <dbReference type="Proteomes" id="UP000033572"/>
    </source>
</evidence>
<dbReference type="GeneID" id="94443038"/>
<accession>A0A0F0KM21</accession>
<evidence type="ECO:0000259" key="3">
    <source>
        <dbReference type="Pfam" id="PF01301"/>
    </source>
</evidence>
<dbReference type="PRINTS" id="PR00742">
    <property type="entry name" value="GLHYDRLASE35"/>
</dbReference>
<evidence type="ECO:0000256" key="2">
    <source>
        <dbReference type="RuleBase" id="RU003679"/>
    </source>
</evidence>
<evidence type="ECO:0000256" key="1">
    <source>
        <dbReference type="ARBA" id="ARBA00009809"/>
    </source>
</evidence>
<dbReference type="KEGG" id="mfol:DXT68_01405"/>
<dbReference type="GO" id="GO:0005975">
    <property type="term" value="P:carbohydrate metabolic process"/>
    <property type="evidence" value="ECO:0007669"/>
    <property type="project" value="InterPro"/>
</dbReference>
<dbReference type="InterPro" id="IPR031330">
    <property type="entry name" value="Gly_Hdrlase_35_cat"/>
</dbReference>
<feature type="domain" description="Glycoside hydrolase 35 catalytic" evidence="3">
    <location>
        <begin position="50"/>
        <end position="201"/>
    </location>
</feature>
<keyword evidence="4" id="KW-0326">Glycosidase</keyword>
<dbReference type="RefSeq" id="WP_052677756.1">
    <property type="nucleotide sequence ID" value="NZ_CP031425.1"/>
</dbReference>
<dbReference type="Pfam" id="PF01301">
    <property type="entry name" value="Glyco_hydro_35"/>
    <property type="match status" value="1"/>
</dbReference>
<name>A0A0F0KM21_9MICO</name>
<gene>
    <name evidence="4" type="primary">bga_2</name>
    <name evidence="4" type="ORF">RN50_02146</name>
</gene>
<dbReference type="GO" id="GO:0004565">
    <property type="term" value="F:beta-galactosidase activity"/>
    <property type="evidence" value="ECO:0007669"/>
    <property type="project" value="UniProtKB-EC"/>
</dbReference>
<organism evidence="4 5">
    <name type="scientific">Microbacterium foliorum</name>
    <dbReference type="NCBI Taxonomy" id="104336"/>
    <lineage>
        <taxon>Bacteria</taxon>
        <taxon>Bacillati</taxon>
        <taxon>Actinomycetota</taxon>
        <taxon>Actinomycetes</taxon>
        <taxon>Micrococcales</taxon>
        <taxon>Microbacteriaceae</taxon>
        <taxon>Microbacterium</taxon>
    </lineage>
</organism>
<dbReference type="PATRIC" id="fig|104336.4.peg.2190"/>
<sequence length="807" mass="87163">MTTFDDAPQTPPAPFTVAVSASPAVVPAPLEMGDDDTTVERLQLTSRFVTRNGEPWIPVMGEYHFSRDLPENWERELRKMKAGGISVLATYVLWIVHEEIRGELRWDGRRDLRRFIETADRVGLRVMLRIGPWAHGETRNGGFPDWLQALPIGHRSDDPAYLAVTRRWYGGIEEQVRGLLHTSENPEGPIIGIQVDNELYDDGPHLATLRALAEEVGMRASLWTATGWGGAQLPRGRVLPVYAGYSDGFWEESDTGWPDFGEMHFTYSTVRDDLSVGADVRGADVRGADLRVADLRGTAAEADPDAGLGTDDPWPFVTCELGGGMAVAYHRRPLVDPDDVAALALTKVGSGSAWQGYYMYHGGLQVLGELSSTQESQATGYPNDVPVRDYDFFAPLGTVGAQRPHFHALRQQHLLLDAFGAALAPAATTIPARVDGGPRWAVRSDGDRGFLFLNNHQPAVAALPDLDDVHFDVRLGDHAITVPTAPITVPAGAFAVWPLRQMYPDVPALTVTAQPITQITDGDRTVVLFAASEGIDVELQVEGVDAVAISGAEVRLQDGVVHAVPSVPPGLDCEVGIGDTTLVFLDRATAESVWRGDVAGRDTVILWAGGGWFDDDGFTAVLGDRAGALGAFPALRGRDLEPLAAEGSVFSRRAVVGGAAPVPLDVPAFSERPTVPLRTGGPAGRFSAPADDDFADAATVEVHVPRSALETGDGERSVLTLDWTGDVMRVMIGDSLIADQFWYGRPFEIDLTPHREALAAQPLTLRAFAWAADSPVYVDPRVRPVGGEDVLEIRSAVVRRTATASFR</sequence>
<evidence type="ECO:0000313" key="4">
    <source>
        <dbReference type="EMBL" id="KJL20301.1"/>
    </source>
</evidence>
<keyword evidence="4" id="KW-0378">Hydrolase</keyword>
<reference evidence="4 5" key="1">
    <citation type="submission" date="2015-02" db="EMBL/GenBank/DDBJ databases">
        <title>Draft genome sequences of ten Microbacterium spp. with emphasis on heavy metal contaminated environments.</title>
        <authorList>
            <person name="Corretto E."/>
        </authorList>
    </citation>
    <scope>NUCLEOTIDE SEQUENCE [LARGE SCALE GENOMIC DNA]</scope>
    <source>
        <strain evidence="4 5">DSM 12966</strain>
    </source>
</reference>